<proteinExistence type="predicted"/>
<dbReference type="OrthoDB" id="3028858at2759"/>
<dbReference type="Gene3D" id="3.60.10.10">
    <property type="entry name" value="Endonuclease/exonuclease/phosphatase"/>
    <property type="match status" value="1"/>
</dbReference>
<gene>
    <name evidence="1" type="ORF">DXG03_000702</name>
</gene>
<dbReference type="InterPro" id="IPR036691">
    <property type="entry name" value="Endo/exonu/phosph_ase_sf"/>
</dbReference>
<keyword evidence="2" id="KW-1185">Reference proteome</keyword>
<protein>
    <submittedName>
        <fullName evidence="1">Uncharacterized protein</fullName>
    </submittedName>
</protein>
<evidence type="ECO:0000313" key="1">
    <source>
        <dbReference type="EMBL" id="KAG5643510.1"/>
    </source>
</evidence>
<sequence>MEAVRALLRSSEDLRVVLEAATVHPSVHGSEQTTAVHGTRIVAVVAHRDGWHTVEEGRPAENDFAEELEIQRVFPITSDFSITMAQTTGSGPIAQSSAEQQSGFRLTIQPGKGLDLDIEHVPMTLFTRDIQGLRNLLKECKELNTERDISKDPPDNSTLEYRFSWLTAYTSRRALPRTFGLIPQDVRLARQPLYNQLSPAVAGTPGDDVSDVRLIRDAWIRAQAREASRKGRRRLKIRLGTFNVNGKLPSQDLSGWIGSSLEDVAGNPLDAQTDQTPPVNTTSSKPHAFLNSSFQSSTPTLVNEHAADELEYVDSDPNPDMLVLGFQELDLSTEALIYSTGTSREDAWCLAVFAALGAKGPLYEKVQSLVDALRYVD</sequence>
<comment type="caution">
    <text evidence="1">The sequence shown here is derived from an EMBL/GenBank/DDBJ whole genome shotgun (WGS) entry which is preliminary data.</text>
</comment>
<dbReference type="Proteomes" id="UP000775547">
    <property type="component" value="Unassembled WGS sequence"/>
</dbReference>
<dbReference type="PANTHER" id="PTHR11200:SF300">
    <property type="entry name" value="TYPE II INOSITOL 1,4,5-TRISPHOSPHATE 5-PHOSPHATASE"/>
    <property type="match status" value="1"/>
</dbReference>
<name>A0A9P7GA55_9AGAR</name>
<organism evidence="1 2">
    <name type="scientific">Asterophora parasitica</name>
    <dbReference type="NCBI Taxonomy" id="117018"/>
    <lineage>
        <taxon>Eukaryota</taxon>
        <taxon>Fungi</taxon>
        <taxon>Dikarya</taxon>
        <taxon>Basidiomycota</taxon>
        <taxon>Agaricomycotina</taxon>
        <taxon>Agaricomycetes</taxon>
        <taxon>Agaricomycetidae</taxon>
        <taxon>Agaricales</taxon>
        <taxon>Tricholomatineae</taxon>
        <taxon>Lyophyllaceae</taxon>
        <taxon>Asterophora</taxon>
    </lineage>
</organism>
<dbReference type="GO" id="GO:0046856">
    <property type="term" value="P:phosphatidylinositol dephosphorylation"/>
    <property type="evidence" value="ECO:0007669"/>
    <property type="project" value="InterPro"/>
</dbReference>
<dbReference type="InterPro" id="IPR046985">
    <property type="entry name" value="IP5"/>
</dbReference>
<accession>A0A9P7GA55</accession>
<reference evidence="1" key="2">
    <citation type="submission" date="2021-10" db="EMBL/GenBank/DDBJ databases">
        <title>Phylogenomics reveals ancestral predisposition of the termite-cultivated fungus Termitomyces towards a domesticated lifestyle.</title>
        <authorList>
            <person name="Auxier B."/>
            <person name="Grum-Grzhimaylo A."/>
            <person name="Cardenas M.E."/>
            <person name="Lodge J.D."/>
            <person name="Laessoe T."/>
            <person name="Pedersen O."/>
            <person name="Smith M.E."/>
            <person name="Kuyper T.W."/>
            <person name="Franco-Molano E.A."/>
            <person name="Baroni T.J."/>
            <person name="Aanen D.K."/>
        </authorList>
    </citation>
    <scope>NUCLEOTIDE SEQUENCE</scope>
    <source>
        <strain evidence="1">AP01</strain>
        <tissue evidence="1">Mycelium</tissue>
    </source>
</reference>
<evidence type="ECO:0000313" key="2">
    <source>
        <dbReference type="Proteomes" id="UP000775547"/>
    </source>
</evidence>
<dbReference type="EMBL" id="JABCKV010000108">
    <property type="protein sequence ID" value="KAG5643510.1"/>
    <property type="molecule type" value="Genomic_DNA"/>
</dbReference>
<dbReference type="PANTHER" id="PTHR11200">
    <property type="entry name" value="INOSITOL 5-PHOSPHATASE"/>
    <property type="match status" value="1"/>
</dbReference>
<reference evidence="1" key="1">
    <citation type="submission" date="2020-07" db="EMBL/GenBank/DDBJ databases">
        <authorList>
            <person name="Nieuwenhuis M."/>
            <person name="Van De Peppel L.J.J."/>
        </authorList>
    </citation>
    <scope>NUCLEOTIDE SEQUENCE</scope>
    <source>
        <strain evidence="1">AP01</strain>
        <tissue evidence="1">Mycelium</tissue>
    </source>
</reference>
<dbReference type="AlphaFoldDB" id="A0A9P7GA55"/>
<dbReference type="GO" id="GO:0004439">
    <property type="term" value="F:phosphatidylinositol-4,5-bisphosphate 5-phosphatase activity"/>
    <property type="evidence" value="ECO:0007669"/>
    <property type="project" value="TreeGrafter"/>
</dbReference>